<feature type="domain" description="Rhodanese" evidence="1">
    <location>
        <begin position="24"/>
        <end position="113"/>
    </location>
</feature>
<dbReference type="InterPro" id="IPR001763">
    <property type="entry name" value="Rhodanese-like_dom"/>
</dbReference>
<dbReference type="Gene3D" id="3.40.250.10">
    <property type="entry name" value="Rhodanese-like domain"/>
    <property type="match status" value="1"/>
</dbReference>
<dbReference type="KEGG" id="enn:FRE64_07285"/>
<sequence>MFPQPAPFKEKSRVYDLKSRLDWGEPALTIIDVRDRATFNQGHIMGAISFPSEEVVSRVNTNLERDRDIYVYSETDEETAAVATRLREAGFKRVAELTGGIGAWKAADYPVEATSTVA</sequence>
<keyword evidence="3" id="KW-1185">Reference proteome</keyword>
<dbReference type="OrthoDB" id="513390at2"/>
<dbReference type="PANTHER" id="PTHR43031">
    <property type="entry name" value="FAD-DEPENDENT OXIDOREDUCTASE"/>
    <property type="match status" value="1"/>
</dbReference>
<gene>
    <name evidence="2" type="ORF">FRE64_07285</name>
</gene>
<accession>A0A5B8NQD4</accession>
<organism evidence="2 3">
    <name type="scientific">Euhalothece natronophila Z-M001</name>
    <dbReference type="NCBI Taxonomy" id="522448"/>
    <lineage>
        <taxon>Bacteria</taxon>
        <taxon>Bacillati</taxon>
        <taxon>Cyanobacteriota</taxon>
        <taxon>Cyanophyceae</taxon>
        <taxon>Oscillatoriophycideae</taxon>
        <taxon>Chroococcales</taxon>
        <taxon>Halothecacae</taxon>
        <taxon>Halothece cluster</taxon>
        <taxon>Euhalothece</taxon>
    </lineage>
</organism>
<dbReference type="Proteomes" id="UP000318453">
    <property type="component" value="Chromosome"/>
</dbReference>
<proteinExistence type="predicted"/>
<dbReference type="PANTHER" id="PTHR43031:SF1">
    <property type="entry name" value="PYRIDINE NUCLEOTIDE-DISULPHIDE OXIDOREDUCTASE"/>
    <property type="match status" value="1"/>
</dbReference>
<protein>
    <submittedName>
        <fullName evidence="2">Rhodanese-like domain-containing protein</fullName>
    </submittedName>
</protein>
<name>A0A5B8NQD4_9CHRO</name>
<dbReference type="PROSITE" id="PS50206">
    <property type="entry name" value="RHODANESE_3"/>
    <property type="match status" value="1"/>
</dbReference>
<dbReference type="EMBL" id="CP042326">
    <property type="protein sequence ID" value="QDZ41472.1"/>
    <property type="molecule type" value="Genomic_DNA"/>
</dbReference>
<dbReference type="CDD" id="cd00158">
    <property type="entry name" value="RHOD"/>
    <property type="match status" value="1"/>
</dbReference>
<dbReference type="SUPFAM" id="SSF52821">
    <property type="entry name" value="Rhodanese/Cell cycle control phosphatase"/>
    <property type="match status" value="1"/>
</dbReference>
<dbReference type="InterPro" id="IPR050229">
    <property type="entry name" value="GlpE_sulfurtransferase"/>
</dbReference>
<dbReference type="SMART" id="SM00450">
    <property type="entry name" value="RHOD"/>
    <property type="match status" value="1"/>
</dbReference>
<evidence type="ECO:0000313" key="2">
    <source>
        <dbReference type="EMBL" id="QDZ41472.1"/>
    </source>
</evidence>
<reference evidence="2 3" key="1">
    <citation type="submission" date="2019-08" db="EMBL/GenBank/DDBJ databases">
        <title>Carotenoids and Carotenoid Binding Proteins in the Halophilic Cyanobacterium Euhalothece sp. ZM00.</title>
        <authorList>
            <person name="Cho S.M."/>
            <person name="Song J.Y."/>
            <person name="Park Y.-I."/>
        </authorList>
    </citation>
    <scope>NUCLEOTIDE SEQUENCE [LARGE SCALE GENOMIC DNA]</scope>
    <source>
        <strain evidence="2 3">Z-M001</strain>
    </source>
</reference>
<evidence type="ECO:0000259" key="1">
    <source>
        <dbReference type="PROSITE" id="PS50206"/>
    </source>
</evidence>
<dbReference type="InterPro" id="IPR036873">
    <property type="entry name" value="Rhodanese-like_dom_sf"/>
</dbReference>
<dbReference type="Pfam" id="PF00581">
    <property type="entry name" value="Rhodanese"/>
    <property type="match status" value="1"/>
</dbReference>
<dbReference type="AlphaFoldDB" id="A0A5B8NQD4"/>
<evidence type="ECO:0000313" key="3">
    <source>
        <dbReference type="Proteomes" id="UP000318453"/>
    </source>
</evidence>